<dbReference type="InterPro" id="IPR051446">
    <property type="entry name" value="HTH_trans_reg/aminotransferase"/>
</dbReference>
<organism evidence="7 8">
    <name type="scientific">Mesohalobacter halotolerans</name>
    <dbReference type="NCBI Taxonomy" id="1883405"/>
    <lineage>
        <taxon>Bacteria</taxon>
        <taxon>Pseudomonadati</taxon>
        <taxon>Bacteroidota</taxon>
        <taxon>Flavobacteriia</taxon>
        <taxon>Flavobacteriales</taxon>
        <taxon>Flavobacteriaceae</taxon>
        <taxon>Mesohalobacter</taxon>
    </lineage>
</organism>
<dbReference type="EMBL" id="SWMU01000001">
    <property type="protein sequence ID" value="TKS57492.1"/>
    <property type="molecule type" value="Genomic_DNA"/>
</dbReference>
<dbReference type="GO" id="GO:0008483">
    <property type="term" value="F:transaminase activity"/>
    <property type="evidence" value="ECO:0007669"/>
    <property type="project" value="UniProtKB-KW"/>
</dbReference>
<evidence type="ECO:0000256" key="5">
    <source>
        <dbReference type="ARBA" id="ARBA00023163"/>
    </source>
</evidence>
<evidence type="ECO:0000256" key="1">
    <source>
        <dbReference type="ARBA" id="ARBA00005384"/>
    </source>
</evidence>
<dbReference type="InterPro" id="IPR036390">
    <property type="entry name" value="WH_DNA-bd_sf"/>
</dbReference>
<dbReference type="CDD" id="cd07377">
    <property type="entry name" value="WHTH_GntR"/>
    <property type="match status" value="1"/>
</dbReference>
<keyword evidence="7" id="KW-0032">Aminotransferase</keyword>
<evidence type="ECO:0000256" key="4">
    <source>
        <dbReference type="ARBA" id="ARBA00023125"/>
    </source>
</evidence>
<dbReference type="GO" id="GO:0003700">
    <property type="term" value="F:DNA-binding transcription factor activity"/>
    <property type="evidence" value="ECO:0007669"/>
    <property type="project" value="InterPro"/>
</dbReference>
<dbReference type="GO" id="GO:0030170">
    <property type="term" value="F:pyridoxal phosphate binding"/>
    <property type="evidence" value="ECO:0007669"/>
    <property type="project" value="InterPro"/>
</dbReference>
<dbReference type="RefSeq" id="WP_138931193.1">
    <property type="nucleotide sequence ID" value="NZ_SWMU01000001.1"/>
</dbReference>
<dbReference type="Proteomes" id="UP000306552">
    <property type="component" value="Unassembled WGS sequence"/>
</dbReference>
<dbReference type="SUPFAM" id="SSF53383">
    <property type="entry name" value="PLP-dependent transferases"/>
    <property type="match status" value="1"/>
</dbReference>
<evidence type="ECO:0000313" key="7">
    <source>
        <dbReference type="EMBL" id="TKS57492.1"/>
    </source>
</evidence>
<evidence type="ECO:0000313" key="8">
    <source>
        <dbReference type="Proteomes" id="UP000306552"/>
    </source>
</evidence>
<dbReference type="PROSITE" id="PS50949">
    <property type="entry name" value="HTH_GNTR"/>
    <property type="match status" value="1"/>
</dbReference>
<reference evidence="7 8" key="1">
    <citation type="submission" date="2019-04" db="EMBL/GenBank/DDBJ databases">
        <title>Psychroflexus halotolerans sp. nov., isolated from a marine solar saltern.</title>
        <authorList>
            <person name="Feng X."/>
        </authorList>
    </citation>
    <scope>NUCLEOTIDE SEQUENCE [LARGE SCALE GENOMIC DNA]</scope>
    <source>
        <strain evidence="7 8">WDS2C27</strain>
    </source>
</reference>
<feature type="domain" description="HTH gntR-type" evidence="6">
    <location>
        <begin position="25"/>
        <end position="93"/>
    </location>
</feature>
<dbReference type="PANTHER" id="PTHR46577">
    <property type="entry name" value="HTH-TYPE TRANSCRIPTIONAL REGULATORY PROTEIN GABR"/>
    <property type="match status" value="1"/>
</dbReference>
<dbReference type="InterPro" id="IPR015424">
    <property type="entry name" value="PyrdxlP-dep_Trfase"/>
</dbReference>
<keyword evidence="7" id="KW-0808">Transferase</keyword>
<dbReference type="Gene3D" id="1.10.10.10">
    <property type="entry name" value="Winged helix-like DNA-binding domain superfamily/Winged helix DNA-binding domain"/>
    <property type="match status" value="1"/>
</dbReference>
<gene>
    <name evidence="7" type="ORF">FCN74_03485</name>
</gene>
<keyword evidence="3" id="KW-0805">Transcription regulation</keyword>
<protein>
    <submittedName>
        <fullName evidence="7">PLP-dependent aminotransferase family protein</fullName>
    </submittedName>
</protein>
<dbReference type="SMART" id="SM00345">
    <property type="entry name" value="HTH_GNTR"/>
    <property type="match status" value="1"/>
</dbReference>
<evidence type="ECO:0000256" key="3">
    <source>
        <dbReference type="ARBA" id="ARBA00023015"/>
    </source>
</evidence>
<evidence type="ECO:0000256" key="2">
    <source>
        <dbReference type="ARBA" id="ARBA00022898"/>
    </source>
</evidence>
<dbReference type="Pfam" id="PF00155">
    <property type="entry name" value="Aminotran_1_2"/>
    <property type="match status" value="1"/>
</dbReference>
<sequence length="498" mass="57755">MHTDSNFILNTICDEFNFSDGNKKLSKYLKLTTYLREKIEHREFPHAYYLPSTRQLAKNLNISRSTVIKAYEQLQFEGLINSKSGSGYQITNIFESQDFDSKIKNDVNYPEISKKGKSFLKNVSLIHSTDEKFIGFRPGLPPLDVFPVNQWKRLSNLYWRHIKYSSLSFSDSSGIEVLKKNIAKYLNLTRGLKCDYHQIVIVSGSLQSLYLIGNALLNPSDTMVMENPTFPNVNSIFRSLDANIKPVSVDDEGIKINDLKLLENESPKLIHLTPSNHYPTGVKMSLQRKREILKWANKHEAIIIENDYDHEISNWKTKKESIFSLDQQQRTIFLGTFNRLLHQSVRLGYMVVPYYLLETIKALQKHSHRFVSPSNQVVMSQFIEKNHLYNHIKNVVDVAKERKTTFIENFKKHMHPSMTIKPSQVNSLHILTEIPKYISDTKLAEALNKENIIAHQYSKCFVEGQKQGLIFGYSCVKRPVIEKKIKKLSQLYLNFIEI</sequence>
<keyword evidence="8" id="KW-1185">Reference proteome</keyword>
<evidence type="ECO:0000259" key="6">
    <source>
        <dbReference type="PROSITE" id="PS50949"/>
    </source>
</evidence>
<dbReference type="InterPro" id="IPR015421">
    <property type="entry name" value="PyrdxlP-dep_Trfase_major"/>
</dbReference>
<dbReference type="CDD" id="cd00609">
    <property type="entry name" value="AAT_like"/>
    <property type="match status" value="1"/>
</dbReference>
<comment type="caution">
    <text evidence="7">The sequence shown here is derived from an EMBL/GenBank/DDBJ whole genome shotgun (WGS) entry which is preliminary data.</text>
</comment>
<dbReference type="InterPro" id="IPR004839">
    <property type="entry name" value="Aminotransferase_I/II_large"/>
</dbReference>
<dbReference type="GO" id="GO:0003677">
    <property type="term" value="F:DNA binding"/>
    <property type="evidence" value="ECO:0007669"/>
    <property type="project" value="UniProtKB-KW"/>
</dbReference>
<dbReference type="Pfam" id="PF00392">
    <property type="entry name" value="GntR"/>
    <property type="match status" value="1"/>
</dbReference>
<keyword evidence="4" id="KW-0238">DNA-binding</keyword>
<comment type="similarity">
    <text evidence="1">In the C-terminal section; belongs to the class-I pyridoxal-phosphate-dependent aminotransferase family.</text>
</comment>
<dbReference type="PANTHER" id="PTHR46577:SF1">
    <property type="entry name" value="HTH-TYPE TRANSCRIPTIONAL REGULATORY PROTEIN GABR"/>
    <property type="match status" value="1"/>
</dbReference>
<dbReference type="Gene3D" id="3.40.640.10">
    <property type="entry name" value="Type I PLP-dependent aspartate aminotransferase-like (Major domain)"/>
    <property type="match status" value="1"/>
</dbReference>
<dbReference type="AlphaFoldDB" id="A0A4U5TTT0"/>
<accession>A0A4U5TTT0</accession>
<dbReference type="OrthoDB" id="594134at2"/>
<dbReference type="InterPro" id="IPR000524">
    <property type="entry name" value="Tscrpt_reg_HTH_GntR"/>
</dbReference>
<dbReference type="SUPFAM" id="SSF46785">
    <property type="entry name" value="Winged helix' DNA-binding domain"/>
    <property type="match status" value="1"/>
</dbReference>
<dbReference type="InterPro" id="IPR036388">
    <property type="entry name" value="WH-like_DNA-bd_sf"/>
</dbReference>
<keyword evidence="2" id="KW-0663">Pyridoxal phosphate</keyword>
<keyword evidence="5" id="KW-0804">Transcription</keyword>
<proteinExistence type="inferred from homology"/>
<name>A0A4U5TTT0_9FLAO</name>
<dbReference type="PRINTS" id="PR00035">
    <property type="entry name" value="HTHGNTR"/>
</dbReference>